<dbReference type="AlphaFoldDB" id="A0A5E7VDC3"/>
<accession>A0A5E7VDC3</accession>
<keyword evidence="2" id="KW-0604">Photosystem II</keyword>
<dbReference type="SUPFAM" id="SSF50939">
    <property type="entry name" value="Sialidases"/>
    <property type="match status" value="1"/>
</dbReference>
<dbReference type="InterPro" id="IPR036278">
    <property type="entry name" value="Sialidase_sf"/>
</dbReference>
<feature type="signal peptide" evidence="3">
    <location>
        <begin position="1"/>
        <end position="20"/>
    </location>
</feature>
<keyword evidence="1" id="KW-0602">Photosynthesis</keyword>
<reference evidence="5 6" key="1">
    <citation type="submission" date="2019-09" db="EMBL/GenBank/DDBJ databases">
        <authorList>
            <person name="Chandra G."/>
            <person name="Truman W A."/>
        </authorList>
    </citation>
    <scope>NUCLEOTIDE SEQUENCE [LARGE SCALE GENOMIC DNA]</scope>
    <source>
        <strain evidence="5">PS928</strain>
    </source>
</reference>
<dbReference type="Pfam" id="PF14870">
    <property type="entry name" value="PSII_BNR"/>
    <property type="match status" value="1"/>
</dbReference>
<evidence type="ECO:0000313" key="5">
    <source>
        <dbReference type="EMBL" id="VVQ20586.1"/>
    </source>
</evidence>
<evidence type="ECO:0000313" key="6">
    <source>
        <dbReference type="Proteomes" id="UP000381378"/>
    </source>
</evidence>
<dbReference type="Gene3D" id="2.130.10.10">
    <property type="entry name" value="YVTN repeat-like/Quinoprotein amine dehydrogenase"/>
    <property type="match status" value="1"/>
</dbReference>
<evidence type="ECO:0000256" key="3">
    <source>
        <dbReference type="SAM" id="SignalP"/>
    </source>
</evidence>
<evidence type="ECO:0000256" key="1">
    <source>
        <dbReference type="ARBA" id="ARBA00022531"/>
    </source>
</evidence>
<dbReference type="PANTHER" id="PTHR47199:SF2">
    <property type="entry name" value="PHOTOSYSTEM II STABILITY_ASSEMBLY FACTOR HCF136, CHLOROPLASTIC"/>
    <property type="match status" value="1"/>
</dbReference>
<feature type="domain" description="Photosynthesis system II assembly factor Ycf48/Hcf136-like" evidence="4">
    <location>
        <begin position="174"/>
        <end position="249"/>
    </location>
</feature>
<dbReference type="GO" id="GO:0009523">
    <property type="term" value="C:photosystem II"/>
    <property type="evidence" value="ECO:0007669"/>
    <property type="project" value="UniProtKB-KW"/>
</dbReference>
<dbReference type="GO" id="GO:0015979">
    <property type="term" value="P:photosynthesis"/>
    <property type="evidence" value="ECO:0007669"/>
    <property type="project" value="UniProtKB-KW"/>
</dbReference>
<dbReference type="RefSeq" id="WP_150787545.1">
    <property type="nucleotide sequence ID" value="NZ_CABVJF010000023.1"/>
</dbReference>
<evidence type="ECO:0000256" key="2">
    <source>
        <dbReference type="ARBA" id="ARBA00023276"/>
    </source>
</evidence>
<dbReference type="InterPro" id="IPR028203">
    <property type="entry name" value="PSII_CF48-like_dom"/>
</dbReference>
<dbReference type="EMBL" id="CABVJF010000023">
    <property type="protein sequence ID" value="VVQ20586.1"/>
    <property type="molecule type" value="Genomic_DNA"/>
</dbReference>
<name>A0A5E7VDC3_PSEFL</name>
<protein>
    <submittedName>
        <fullName evidence="5">Ycf48-like protein</fullName>
    </submittedName>
</protein>
<dbReference type="CDD" id="cd15482">
    <property type="entry name" value="Sialidase_non-viral"/>
    <property type="match status" value="1"/>
</dbReference>
<gene>
    <name evidence="5" type="primary">hcf136_6</name>
    <name evidence="5" type="ORF">PS928_05024</name>
</gene>
<sequence precursor="true">MKTFTLSALALLIGMSSVIAAPHADRLERSSRPSAMADQAPLTDAQTLGSQLVMVGESGHILLRDADGVISQAQVPVDLLLTAVHFPDPSNGWAVGHDGVILHSNDAGKSWSKQLDGNDISTLMLTWAESEVARLEAASAAAPDDEAQGAALDNALFALDDAKAGSAPGPSRPLLDVWFRNADEGWAVGAYGIILHTRNGGKTWAYVSNLDNPERLHLNAVLGMADGRLLIAGEGGRVSLSTDSGQHWQPSRQLSQASLYKLLQLKDGQLLILGFGGTLLSSQDQGQNWKTLPLPVRVGLYGGEQLADGSLVLAGQGGVLLFSRDGQTFKAWQGASKASLLGATELSPDHLALIGSNGLQVLPLSTFKEQLQ</sequence>
<feature type="chain" id="PRO_5022767502" evidence="3">
    <location>
        <begin position="21"/>
        <end position="372"/>
    </location>
</feature>
<organism evidence="5 6">
    <name type="scientific">Pseudomonas fluorescens</name>
    <dbReference type="NCBI Taxonomy" id="294"/>
    <lineage>
        <taxon>Bacteria</taxon>
        <taxon>Pseudomonadati</taxon>
        <taxon>Pseudomonadota</taxon>
        <taxon>Gammaproteobacteria</taxon>
        <taxon>Pseudomonadales</taxon>
        <taxon>Pseudomonadaceae</taxon>
        <taxon>Pseudomonas</taxon>
    </lineage>
</organism>
<dbReference type="Proteomes" id="UP000381378">
    <property type="component" value="Unassembled WGS sequence"/>
</dbReference>
<keyword evidence="3" id="KW-0732">Signal</keyword>
<proteinExistence type="predicted"/>
<dbReference type="OrthoDB" id="9813892at2"/>
<dbReference type="PANTHER" id="PTHR47199">
    <property type="entry name" value="PHOTOSYSTEM II STABILITY/ASSEMBLY FACTOR HCF136, CHLOROPLASTIC"/>
    <property type="match status" value="1"/>
</dbReference>
<evidence type="ECO:0000259" key="4">
    <source>
        <dbReference type="Pfam" id="PF14870"/>
    </source>
</evidence>
<dbReference type="InterPro" id="IPR015943">
    <property type="entry name" value="WD40/YVTN_repeat-like_dom_sf"/>
</dbReference>